<organism evidence="2">
    <name type="scientific">Neospora caninum (strain Liverpool)</name>
    <dbReference type="NCBI Taxonomy" id="572307"/>
    <lineage>
        <taxon>Eukaryota</taxon>
        <taxon>Sar</taxon>
        <taxon>Alveolata</taxon>
        <taxon>Apicomplexa</taxon>
        <taxon>Conoidasida</taxon>
        <taxon>Coccidia</taxon>
        <taxon>Eucoccidiorida</taxon>
        <taxon>Eimeriorina</taxon>
        <taxon>Sarcocystidae</taxon>
        <taxon>Neospora</taxon>
    </lineage>
</organism>
<reference evidence="2" key="1">
    <citation type="journal article" date="2015" name="PLoS ONE">
        <title>Comprehensive Evaluation of Toxoplasma gondii VEG and Neospora caninum LIV Genomes with Tachyzoite Stage Transcriptome and Proteome Defines Novel Transcript Features.</title>
        <authorList>
            <person name="Ramaprasad A."/>
            <person name="Mourier T."/>
            <person name="Naeem R."/>
            <person name="Malas T.B."/>
            <person name="Moussa E."/>
            <person name="Panigrahi A."/>
            <person name="Vermont S.J."/>
            <person name="Otto T.D."/>
            <person name="Wastling J."/>
            <person name="Pain A."/>
        </authorList>
    </citation>
    <scope>NUCLEOTIDE SEQUENCE</scope>
    <source>
        <strain evidence="2">Liverpool</strain>
    </source>
</reference>
<evidence type="ECO:0000313" key="2">
    <source>
        <dbReference type="EMBL" id="CEL70362.1"/>
    </source>
</evidence>
<gene>
    <name evidence="2" type="ORF">BN1204_060450</name>
</gene>
<feature type="region of interest" description="Disordered" evidence="1">
    <location>
        <begin position="1073"/>
        <end position="1096"/>
    </location>
</feature>
<evidence type="ECO:0008006" key="3">
    <source>
        <dbReference type="Google" id="ProtNLM"/>
    </source>
</evidence>
<feature type="region of interest" description="Disordered" evidence="1">
    <location>
        <begin position="828"/>
        <end position="847"/>
    </location>
</feature>
<proteinExistence type="predicted"/>
<feature type="region of interest" description="Disordered" evidence="1">
    <location>
        <begin position="852"/>
        <end position="874"/>
    </location>
</feature>
<feature type="compositionally biased region" description="Acidic residues" evidence="1">
    <location>
        <begin position="10"/>
        <end position="19"/>
    </location>
</feature>
<feature type="region of interest" description="Disordered" evidence="1">
    <location>
        <begin position="1"/>
        <end position="46"/>
    </location>
</feature>
<feature type="compositionally biased region" description="Basic and acidic residues" evidence="1">
    <location>
        <begin position="341"/>
        <end position="354"/>
    </location>
</feature>
<evidence type="ECO:0000256" key="1">
    <source>
        <dbReference type="SAM" id="MobiDB-lite"/>
    </source>
</evidence>
<accession>A0A0F7UQH0</accession>
<sequence>MTAGDVLASPEEEKDDATDADAKPTRGAEATELLQRRPDASPDPAVATSVSCLMDASLKSEETRAQWLLGTFRADAAGLAAAVGDDKKSLIALFRATALHRLTRQRWLLKPLKAKIIQNIESFHVDEIACLARAMHQVGYLRTDFLYAASTAIAKNAQVASPASCCLLLEAFAAHRLQSEQAVRALCGQLRHHAIRGLAPPQLASVISSLARLNVRNAQLLATASSRLLCLWSNPCAASESGREAPAPLGRADGLARPTRATKPERRFFPHDVAQVIYGLTKLQCNHPLMAFVLRDILPQVVGRMHSHQLTITAVAIQRLREHSRAVDCKSGGTWPSDARTAAEPHVSGERMRGVDCPGGTEKQRTLELLQDSAFGLVVNEVAKRLPQFKAESICMVLRACAALGVKDNRLIARLVVQLPRLLSTFDPDDVVVLTDSLARLGLHSGASVDLIILHVRQNSNRYKQRHLQDLLFSFSREGIVVAEYLQLYASSTDFSRLAHSQALIAVACALTDCGFRNSVVVRSMSNELRALLPVLSLDDLSNVHAAFVLLGVGDYGIDLHEIVEHLSQRLRSGVHNSAEERGCLGTRPLVDASPAFPSMERKNDVAIDSPLGPEPGSTDCVAFSPACTPQTLSLSAALNLTISLLLVEGGSGRSDGRRFREQEKMQRERHEADLECLREGGIRLPLDPVLLSSDIAVFCEQLRSQSSGDASESSLSAPGKDAPSSSFLSVEEQRKLALLRAALRLHFENDHARHLDGRRDERVALAMQVVERLSNVVPSVVRQPAAIPFRLQSTVSCTSPLRVRLGIGRTLRPGDEGKSLPDLFSRFPSAGDNPAVGQPDRSASAEACRGSAVAGHRQSSTTRAAEESKASELQSRALRKVPGLHVPFLESGKELDCESSSAFASERPKAPLEPRTEFPCPYRSLSFIERSTQSGLAAVQSVLQEFFGVGSTIVDACGGFFPGNQTTRSSHPLAPRAAHAQRTAESHTSDSCTSRDKKNAQRENPRRDASTKAGDCSPTGAGEQSLAARQNPYTGYLYLGPEETQRLEAAFHSATSFSSSLRVQNRKRQAVKEQPDACTERPVQPNSAVPSPVPRPSPNGVILLWGDAQHFWHGGPRKRDALGRSSRNPGGSEQRADKQVDGFDLSIAAAFQLQCFARLWLGDPPLGVAAKRATQDSASNPGETTTDSQGQTRGWQLARGTTRVVLVPHFAWNAAENDAHRAQFLLRSIVDEGGQ</sequence>
<feature type="region of interest" description="Disordered" evidence="1">
    <location>
        <begin position="328"/>
        <end position="358"/>
    </location>
</feature>
<feature type="region of interest" description="Disordered" evidence="1">
    <location>
        <begin position="1116"/>
        <end position="1138"/>
    </location>
</feature>
<feature type="compositionally biased region" description="Basic and acidic residues" evidence="1">
    <location>
        <begin position="983"/>
        <end position="1011"/>
    </location>
</feature>
<name>A0A0F7UQH0_NEOCL</name>
<protein>
    <recommendedName>
        <fullName evidence="3">RAP domain-containing protein</fullName>
    </recommendedName>
</protein>
<dbReference type="AlphaFoldDB" id="A0A0F7UQH0"/>
<feature type="region of interest" description="Disordered" evidence="1">
    <location>
        <begin position="1172"/>
        <end position="1195"/>
    </location>
</feature>
<feature type="region of interest" description="Disordered" evidence="1">
    <location>
        <begin position="968"/>
        <end position="1029"/>
    </location>
</feature>
<feature type="compositionally biased region" description="Polar residues" evidence="1">
    <location>
        <begin position="1176"/>
        <end position="1195"/>
    </location>
</feature>
<dbReference type="EMBL" id="LN714487">
    <property type="protein sequence ID" value="CEL70362.1"/>
    <property type="molecule type" value="Genomic_DNA"/>
</dbReference>